<feature type="compositionally biased region" description="Basic and acidic residues" evidence="1">
    <location>
        <begin position="36"/>
        <end position="93"/>
    </location>
</feature>
<sequence>MLLAYCQGFFRPVLKEVNSERDSHETDASSVMPKSVEMRGEINKSNSEKSDVCSRNKSDNEKSDVCKRNKSDSDKSDLCKRNKSDSEKSDMVRSREKIIVDSIKSKIIPETDIAVEPKSKDIKEGKSKDSIGPIRSCRIKQRSPISYDEMEIDNDYLLTTQSIVYSIPM</sequence>
<reference evidence="3" key="1">
    <citation type="submission" date="2025-08" db="UniProtKB">
        <authorList>
            <consortium name="RefSeq"/>
        </authorList>
    </citation>
    <scope>IDENTIFICATION</scope>
</reference>
<protein>
    <submittedName>
        <fullName evidence="3">Uncharacterized protein LOC107064130</fullName>
    </submittedName>
</protein>
<keyword evidence="2" id="KW-1185">Reference proteome</keyword>
<proteinExistence type="predicted"/>
<evidence type="ECO:0000256" key="1">
    <source>
        <dbReference type="SAM" id="MobiDB-lite"/>
    </source>
</evidence>
<feature type="compositionally biased region" description="Basic and acidic residues" evidence="1">
    <location>
        <begin position="18"/>
        <end position="27"/>
    </location>
</feature>
<name>A0ABM1HVI0_POLDO</name>
<dbReference type="Proteomes" id="UP000694924">
    <property type="component" value="Unplaced"/>
</dbReference>
<evidence type="ECO:0000313" key="2">
    <source>
        <dbReference type="Proteomes" id="UP000694924"/>
    </source>
</evidence>
<organism evidence="2 3">
    <name type="scientific">Polistes dominula</name>
    <name type="common">European paper wasp</name>
    <name type="synonym">Vespa dominula</name>
    <dbReference type="NCBI Taxonomy" id="743375"/>
    <lineage>
        <taxon>Eukaryota</taxon>
        <taxon>Metazoa</taxon>
        <taxon>Ecdysozoa</taxon>
        <taxon>Arthropoda</taxon>
        <taxon>Hexapoda</taxon>
        <taxon>Insecta</taxon>
        <taxon>Pterygota</taxon>
        <taxon>Neoptera</taxon>
        <taxon>Endopterygota</taxon>
        <taxon>Hymenoptera</taxon>
        <taxon>Apocrita</taxon>
        <taxon>Aculeata</taxon>
        <taxon>Vespoidea</taxon>
        <taxon>Vespidae</taxon>
        <taxon>Polistinae</taxon>
        <taxon>Polistini</taxon>
        <taxon>Polistes</taxon>
    </lineage>
</organism>
<dbReference type="RefSeq" id="XP_015171967.1">
    <property type="nucleotide sequence ID" value="XM_015316481.1"/>
</dbReference>
<gene>
    <name evidence="3" type="primary">LOC107064130</name>
</gene>
<feature type="region of interest" description="Disordered" evidence="1">
    <location>
        <begin position="18"/>
        <end position="93"/>
    </location>
</feature>
<dbReference type="GeneID" id="107064130"/>
<evidence type="ECO:0000313" key="3">
    <source>
        <dbReference type="RefSeq" id="XP_015171967.1"/>
    </source>
</evidence>
<accession>A0ABM1HVI0</accession>